<comment type="subunit">
    <text evidence="2">Homodimer.</text>
</comment>
<dbReference type="InterPro" id="IPR005477">
    <property type="entry name" value="Dxylulose-5-P_synthase"/>
</dbReference>
<dbReference type="OrthoDB" id="1726151at2759"/>
<evidence type="ECO:0000313" key="7">
    <source>
        <dbReference type="Proteomes" id="UP000631114"/>
    </source>
</evidence>
<keyword evidence="4" id="KW-0460">Magnesium</keyword>
<keyword evidence="5" id="KW-0786">Thiamine pyrophosphate</keyword>
<evidence type="ECO:0000256" key="2">
    <source>
        <dbReference type="ARBA" id="ARBA00011738"/>
    </source>
</evidence>
<dbReference type="GO" id="GO:0015995">
    <property type="term" value="P:chlorophyll biosynthetic process"/>
    <property type="evidence" value="ECO:0007669"/>
    <property type="project" value="TreeGrafter"/>
</dbReference>
<dbReference type="PANTHER" id="PTHR43322:SF5">
    <property type="entry name" value="1-DEOXY-D-XYLULOSE-5-PHOSPHATE SYNTHASE, CHLOROPLASTIC"/>
    <property type="match status" value="1"/>
</dbReference>
<keyword evidence="3" id="KW-0808">Transferase</keyword>
<comment type="caution">
    <text evidence="6">The sequence shown here is derived from an EMBL/GenBank/DDBJ whole genome shotgun (WGS) entry which is preliminary data.</text>
</comment>
<dbReference type="GO" id="GO:0009507">
    <property type="term" value="C:chloroplast"/>
    <property type="evidence" value="ECO:0007669"/>
    <property type="project" value="TreeGrafter"/>
</dbReference>
<sequence length="66" mass="6801">MQTLRQTNELPGFTKRSESEYDCFGAGHSSTSISAALGMAVGRDQKGGDNHVVAIIGDGAMTAGQA</sequence>
<evidence type="ECO:0000313" key="6">
    <source>
        <dbReference type="EMBL" id="KAF9605299.1"/>
    </source>
</evidence>
<gene>
    <name evidence="6" type="ORF">IFM89_015915</name>
</gene>
<evidence type="ECO:0000256" key="1">
    <source>
        <dbReference type="ARBA" id="ARBA00001946"/>
    </source>
</evidence>
<dbReference type="SUPFAM" id="SSF52518">
    <property type="entry name" value="Thiamin diphosphate-binding fold (THDP-binding)"/>
    <property type="match status" value="1"/>
</dbReference>
<dbReference type="GO" id="GO:0008661">
    <property type="term" value="F:1-deoxy-D-xylulose-5-phosphate synthase activity"/>
    <property type="evidence" value="ECO:0007669"/>
    <property type="project" value="InterPro"/>
</dbReference>
<evidence type="ECO:0008006" key="8">
    <source>
        <dbReference type="Google" id="ProtNLM"/>
    </source>
</evidence>
<protein>
    <recommendedName>
        <fullName evidence="8">1-deoxy-D-xylulose-5-phosphate synthase</fullName>
    </recommendedName>
</protein>
<accession>A0A835HV59</accession>
<evidence type="ECO:0000256" key="3">
    <source>
        <dbReference type="ARBA" id="ARBA00022679"/>
    </source>
</evidence>
<name>A0A835HV59_9MAGN</name>
<dbReference type="AlphaFoldDB" id="A0A835HV59"/>
<dbReference type="Proteomes" id="UP000631114">
    <property type="component" value="Unassembled WGS sequence"/>
</dbReference>
<evidence type="ECO:0000256" key="5">
    <source>
        <dbReference type="ARBA" id="ARBA00023052"/>
    </source>
</evidence>
<organism evidence="6 7">
    <name type="scientific">Coptis chinensis</name>
    <dbReference type="NCBI Taxonomy" id="261450"/>
    <lineage>
        <taxon>Eukaryota</taxon>
        <taxon>Viridiplantae</taxon>
        <taxon>Streptophyta</taxon>
        <taxon>Embryophyta</taxon>
        <taxon>Tracheophyta</taxon>
        <taxon>Spermatophyta</taxon>
        <taxon>Magnoliopsida</taxon>
        <taxon>Ranunculales</taxon>
        <taxon>Ranunculaceae</taxon>
        <taxon>Coptidoideae</taxon>
        <taxon>Coptis</taxon>
    </lineage>
</organism>
<evidence type="ECO:0000256" key="4">
    <source>
        <dbReference type="ARBA" id="ARBA00022842"/>
    </source>
</evidence>
<dbReference type="InterPro" id="IPR029061">
    <property type="entry name" value="THDP-binding"/>
</dbReference>
<dbReference type="Pfam" id="PF13292">
    <property type="entry name" value="DXP_synthase_N"/>
    <property type="match status" value="1"/>
</dbReference>
<proteinExistence type="predicted"/>
<reference evidence="6 7" key="1">
    <citation type="submission" date="2020-10" db="EMBL/GenBank/DDBJ databases">
        <title>The Coptis chinensis genome and diversification of protoberbering-type alkaloids.</title>
        <authorList>
            <person name="Wang B."/>
            <person name="Shu S."/>
            <person name="Song C."/>
            <person name="Liu Y."/>
        </authorList>
    </citation>
    <scope>NUCLEOTIDE SEQUENCE [LARGE SCALE GENOMIC DNA]</scope>
    <source>
        <strain evidence="6">HL-2020</strain>
        <tissue evidence="6">Leaf</tissue>
    </source>
</reference>
<dbReference type="GO" id="GO:0016114">
    <property type="term" value="P:terpenoid biosynthetic process"/>
    <property type="evidence" value="ECO:0007669"/>
    <property type="project" value="InterPro"/>
</dbReference>
<dbReference type="EMBL" id="JADFTS010000005">
    <property type="protein sequence ID" value="KAF9605299.1"/>
    <property type="molecule type" value="Genomic_DNA"/>
</dbReference>
<dbReference type="Gene3D" id="3.40.50.970">
    <property type="match status" value="1"/>
</dbReference>
<keyword evidence="7" id="KW-1185">Reference proteome</keyword>
<dbReference type="PANTHER" id="PTHR43322">
    <property type="entry name" value="1-D-DEOXYXYLULOSE 5-PHOSPHATE SYNTHASE-RELATED"/>
    <property type="match status" value="1"/>
</dbReference>
<comment type="cofactor">
    <cofactor evidence="1">
        <name>Mg(2+)</name>
        <dbReference type="ChEBI" id="CHEBI:18420"/>
    </cofactor>
</comment>